<accession>A0A0G3GUX7</accession>
<reference evidence="1 2" key="1">
    <citation type="journal article" date="2015" name="Genome Announc.">
        <title>Complete Genome Sequence of the Type Strain Corynebacterium mustelae DSM 45274, Isolated from Various Tissues of a Male Ferret with Lethal Sepsis.</title>
        <authorList>
            <person name="Ruckert C."/>
            <person name="Eimer J."/>
            <person name="Winkler A."/>
            <person name="Tauch A."/>
        </authorList>
    </citation>
    <scope>NUCLEOTIDE SEQUENCE [LARGE SCALE GENOMIC DNA]</scope>
    <source>
        <strain evidence="1 2">DSM 45274</strain>
    </source>
</reference>
<proteinExistence type="predicted"/>
<dbReference type="PATRIC" id="fig|571915.4.peg.684"/>
<dbReference type="STRING" id="571915.CMUST_03235"/>
<dbReference type="Proteomes" id="UP000035199">
    <property type="component" value="Chromosome"/>
</dbReference>
<protein>
    <submittedName>
        <fullName evidence="1">Uncharacterized protein</fullName>
    </submittedName>
</protein>
<dbReference type="EMBL" id="CP011542">
    <property type="protein sequence ID" value="AKK04991.1"/>
    <property type="molecule type" value="Genomic_DNA"/>
</dbReference>
<dbReference type="RefSeq" id="WP_047261295.1">
    <property type="nucleotide sequence ID" value="NZ_CP011542.1"/>
</dbReference>
<evidence type="ECO:0000313" key="1">
    <source>
        <dbReference type="EMBL" id="AKK04991.1"/>
    </source>
</evidence>
<evidence type="ECO:0000313" key="2">
    <source>
        <dbReference type="Proteomes" id="UP000035199"/>
    </source>
</evidence>
<dbReference type="AlphaFoldDB" id="A0A0G3GUX7"/>
<name>A0A0G3GUX7_9CORY</name>
<reference evidence="2" key="2">
    <citation type="submission" date="2015-05" db="EMBL/GenBank/DDBJ databases">
        <title>Complete genome sequence of Corynebacterium mustelae DSM 45274, isolated from various tissues of a male ferret with lethal sepsis.</title>
        <authorList>
            <person name="Ruckert C."/>
            <person name="Albersmeier A."/>
            <person name="Winkler A."/>
            <person name="Tauch A."/>
        </authorList>
    </citation>
    <scope>NUCLEOTIDE SEQUENCE [LARGE SCALE GENOMIC DNA]</scope>
    <source>
        <strain evidence="2">DSM 45274</strain>
    </source>
</reference>
<keyword evidence="2" id="KW-1185">Reference proteome</keyword>
<gene>
    <name evidence="1" type="ORF">CMUST_03235</name>
</gene>
<dbReference type="KEGG" id="cmv:CMUST_03235"/>
<sequence>MVNEDEPDLSDRDDIRIYHELEQEGFFDSTPWETFIGLCLTFTEESVIPLTHDPLPQGDIVSARQFLSGHITESDLEQRRTAAWDRLKDLVGATKHIQRLTVIFLYPDLLSGIERSERPDPNSFLFINLLWDIDPSLPTDFKNFVCEN</sequence>
<dbReference type="OrthoDB" id="9540306at2"/>
<organism evidence="1 2">
    <name type="scientific">Corynebacterium mustelae</name>
    <dbReference type="NCBI Taxonomy" id="571915"/>
    <lineage>
        <taxon>Bacteria</taxon>
        <taxon>Bacillati</taxon>
        <taxon>Actinomycetota</taxon>
        <taxon>Actinomycetes</taxon>
        <taxon>Mycobacteriales</taxon>
        <taxon>Corynebacteriaceae</taxon>
        <taxon>Corynebacterium</taxon>
    </lineage>
</organism>